<keyword evidence="2" id="KW-0436">Ligase</keyword>
<evidence type="ECO:0000313" key="3">
    <source>
        <dbReference type="Proteomes" id="UP000325081"/>
    </source>
</evidence>
<sequence length="130" mass="12837">MRAEPAGQGLAVELSAGSEAAHVGGGFEREGEGEAVGRGVQGPEHEGEGGDGVPGRVRVGEAADDGVVHEGVGVGDAAEEEAGVVEAAGEVDGAVEEQFSGDEWVCFEAGFGGSGLELVEGFQGSAVVQE</sequence>
<keyword evidence="3" id="KW-1185">Reference proteome</keyword>
<accession>A0A5A7R755</accession>
<feature type="region of interest" description="Disordered" evidence="1">
    <location>
        <begin position="14"/>
        <end position="62"/>
    </location>
</feature>
<name>A0A5A7R755_STRAF</name>
<dbReference type="EMBL" id="BKCP01010514">
    <property type="protein sequence ID" value="GER53120.1"/>
    <property type="molecule type" value="Genomic_DNA"/>
</dbReference>
<dbReference type="Proteomes" id="UP000325081">
    <property type="component" value="Unassembled WGS sequence"/>
</dbReference>
<organism evidence="2 3">
    <name type="scientific">Striga asiatica</name>
    <name type="common">Asiatic witchweed</name>
    <name type="synonym">Buchnera asiatica</name>
    <dbReference type="NCBI Taxonomy" id="4170"/>
    <lineage>
        <taxon>Eukaryota</taxon>
        <taxon>Viridiplantae</taxon>
        <taxon>Streptophyta</taxon>
        <taxon>Embryophyta</taxon>
        <taxon>Tracheophyta</taxon>
        <taxon>Spermatophyta</taxon>
        <taxon>Magnoliopsida</taxon>
        <taxon>eudicotyledons</taxon>
        <taxon>Gunneridae</taxon>
        <taxon>Pentapetalae</taxon>
        <taxon>asterids</taxon>
        <taxon>lamiids</taxon>
        <taxon>Lamiales</taxon>
        <taxon>Orobanchaceae</taxon>
        <taxon>Buchnereae</taxon>
        <taxon>Striga</taxon>
    </lineage>
</organism>
<dbReference type="AlphaFoldDB" id="A0A5A7R755"/>
<gene>
    <name evidence="2" type="ORF">STAS_30608</name>
</gene>
<comment type="caution">
    <text evidence="2">The sequence shown here is derived from an EMBL/GenBank/DDBJ whole genome shotgun (WGS) entry which is preliminary data.</text>
</comment>
<proteinExistence type="predicted"/>
<evidence type="ECO:0000313" key="2">
    <source>
        <dbReference type="EMBL" id="GER53120.1"/>
    </source>
</evidence>
<protein>
    <submittedName>
        <fullName evidence="2">Proline-tRNA ligase</fullName>
    </submittedName>
</protein>
<evidence type="ECO:0000256" key="1">
    <source>
        <dbReference type="SAM" id="MobiDB-lite"/>
    </source>
</evidence>
<dbReference type="GO" id="GO:0016874">
    <property type="term" value="F:ligase activity"/>
    <property type="evidence" value="ECO:0007669"/>
    <property type="project" value="UniProtKB-KW"/>
</dbReference>
<reference evidence="3" key="1">
    <citation type="journal article" date="2019" name="Curr. Biol.">
        <title>Genome Sequence of Striga asiatica Provides Insight into the Evolution of Plant Parasitism.</title>
        <authorList>
            <person name="Yoshida S."/>
            <person name="Kim S."/>
            <person name="Wafula E.K."/>
            <person name="Tanskanen J."/>
            <person name="Kim Y.M."/>
            <person name="Honaas L."/>
            <person name="Yang Z."/>
            <person name="Spallek T."/>
            <person name="Conn C.E."/>
            <person name="Ichihashi Y."/>
            <person name="Cheong K."/>
            <person name="Cui S."/>
            <person name="Der J.P."/>
            <person name="Gundlach H."/>
            <person name="Jiao Y."/>
            <person name="Hori C."/>
            <person name="Ishida J.K."/>
            <person name="Kasahara H."/>
            <person name="Kiba T."/>
            <person name="Kim M.S."/>
            <person name="Koo N."/>
            <person name="Laohavisit A."/>
            <person name="Lee Y.H."/>
            <person name="Lumba S."/>
            <person name="McCourt P."/>
            <person name="Mortimer J.C."/>
            <person name="Mutuku J.M."/>
            <person name="Nomura T."/>
            <person name="Sasaki-Sekimoto Y."/>
            <person name="Seto Y."/>
            <person name="Wang Y."/>
            <person name="Wakatake T."/>
            <person name="Sakakibara H."/>
            <person name="Demura T."/>
            <person name="Yamaguchi S."/>
            <person name="Yoneyama K."/>
            <person name="Manabe R.I."/>
            <person name="Nelson D.C."/>
            <person name="Schulman A.H."/>
            <person name="Timko M.P."/>
            <person name="dePamphilis C.W."/>
            <person name="Choi D."/>
            <person name="Shirasu K."/>
        </authorList>
    </citation>
    <scope>NUCLEOTIDE SEQUENCE [LARGE SCALE GENOMIC DNA]</scope>
    <source>
        <strain evidence="3">cv. UVA1</strain>
    </source>
</reference>